<feature type="transmembrane region" description="Helical" evidence="1">
    <location>
        <begin position="66"/>
        <end position="87"/>
    </location>
</feature>
<proteinExistence type="predicted"/>
<protein>
    <recommendedName>
        <fullName evidence="3">Phage holin family protein</fullName>
    </recommendedName>
</protein>
<evidence type="ECO:0000313" key="2">
    <source>
        <dbReference type="EMBL" id="WOC13097.1"/>
    </source>
</evidence>
<organism evidence="2">
    <name type="scientific">Gordonia sp. MP11Mi</name>
    <dbReference type="NCBI Taxonomy" id="3022769"/>
    <lineage>
        <taxon>Bacteria</taxon>
        <taxon>Bacillati</taxon>
        <taxon>Actinomycetota</taxon>
        <taxon>Actinomycetes</taxon>
        <taxon>Mycobacteriales</taxon>
        <taxon>Gordoniaceae</taxon>
        <taxon>Gordonia</taxon>
    </lineage>
</organism>
<gene>
    <name evidence="2" type="ORF">MP11Mi_21940</name>
</gene>
<dbReference type="EMBL" id="CP128986">
    <property type="protein sequence ID" value="WOC13097.1"/>
    <property type="molecule type" value="Genomic_DNA"/>
</dbReference>
<reference evidence="2" key="1">
    <citation type="submission" date="2023-06" db="EMBL/GenBank/DDBJ databases">
        <title>Gordonia sp. nov. and Pseudochrobactrum sp. nov., two species isolated from the burying beetle Nicrophorus vespilloides.</title>
        <authorList>
            <person name="Poehlein A."/>
            <person name="Guzman J."/>
            <person name="Daniel R."/>
            <person name="Vilcinskas A."/>
        </authorList>
    </citation>
    <scope>NUCLEOTIDE SEQUENCE</scope>
    <source>
        <strain evidence="2">MP11Mi</strain>
    </source>
</reference>
<sequence>MDSMRTFLARSALTGVALWIATLIVPGVEFDFGDLSSWWAKVGVVLLVAAVFGLVNGFLKPIVQILSIPLYIVTLGLIHVVINALMLKLTAWLTDNVFHVGLQVDDIFWSGIFGAIVISVVGWLTALFMKDKAENLYA</sequence>
<dbReference type="Pfam" id="PF04020">
    <property type="entry name" value="Phage_holin_4_2"/>
    <property type="match status" value="1"/>
</dbReference>
<evidence type="ECO:0000256" key="1">
    <source>
        <dbReference type="SAM" id="Phobius"/>
    </source>
</evidence>
<accession>A0AA97CWA9</accession>
<feature type="transmembrane region" description="Helical" evidence="1">
    <location>
        <begin position="107"/>
        <end position="129"/>
    </location>
</feature>
<dbReference type="PANTHER" id="PTHR37309">
    <property type="entry name" value="SLR0284 PROTEIN"/>
    <property type="match status" value="1"/>
</dbReference>
<evidence type="ECO:0008006" key="3">
    <source>
        <dbReference type="Google" id="ProtNLM"/>
    </source>
</evidence>
<keyword evidence="1" id="KW-0472">Membrane</keyword>
<keyword evidence="1" id="KW-1133">Transmembrane helix</keyword>
<dbReference type="PANTHER" id="PTHR37309:SF1">
    <property type="entry name" value="SLR0284 PROTEIN"/>
    <property type="match status" value="1"/>
</dbReference>
<dbReference type="InterPro" id="IPR007165">
    <property type="entry name" value="Phage_holin_4_2"/>
</dbReference>
<dbReference type="AlphaFoldDB" id="A0AA97CWA9"/>
<keyword evidence="1" id="KW-0812">Transmembrane</keyword>
<feature type="transmembrane region" description="Helical" evidence="1">
    <location>
        <begin position="7"/>
        <end position="26"/>
    </location>
</feature>
<feature type="transmembrane region" description="Helical" evidence="1">
    <location>
        <begin position="38"/>
        <end position="59"/>
    </location>
</feature>
<name>A0AA97CWA9_9ACTN</name>